<evidence type="ECO:0000256" key="1">
    <source>
        <dbReference type="SAM" id="MobiDB-lite"/>
    </source>
</evidence>
<dbReference type="GO" id="GO:0032008">
    <property type="term" value="P:positive regulation of TOR signaling"/>
    <property type="evidence" value="ECO:0007669"/>
    <property type="project" value="InterPro"/>
</dbReference>
<dbReference type="SMART" id="SM00960">
    <property type="entry name" value="Robl_LC7"/>
    <property type="match status" value="1"/>
</dbReference>
<reference evidence="4" key="1">
    <citation type="submission" date="2017-09" db="EMBL/GenBank/DDBJ databases">
        <title>Depth-based differentiation of microbial function through sediment-hosted aquifers and enrichment of novel symbionts in the deep terrestrial subsurface.</title>
        <authorList>
            <person name="Probst A.J."/>
            <person name="Ladd B."/>
            <person name="Jarett J.K."/>
            <person name="Geller-Mcgrath D.E."/>
            <person name="Sieber C.M.K."/>
            <person name="Emerson J.B."/>
            <person name="Anantharaman K."/>
            <person name="Thomas B.C."/>
            <person name="Malmstrom R."/>
            <person name="Stieglmeier M."/>
            <person name="Klingl A."/>
            <person name="Woyke T."/>
            <person name="Ryan C.M."/>
            <person name="Banfield J.F."/>
        </authorList>
    </citation>
    <scope>NUCLEOTIDE SEQUENCE [LARGE SCALE GENOMIC DNA]</scope>
</reference>
<dbReference type="Pfam" id="PF03259">
    <property type="entry name" value="Robl_LC7"/>
    <property type="match status" value="1"/>
</dbReference>
<dbReference type="PANTHER" id="PTHR13323">
    <property type="entry name" value="LATE ENDOSOMAL/LYSOSOMAL MP1 INTERACTING PROTEIN"/>
    <property type="match status" value="1"/>
</dbReference>
<dbReference type="AlphaFoldDB" id="A0A2M7TBH7"/>
<gene>
    <name evidence="3" type="ORF">COY37_00340</name>
</gene>
<dbReference type="Proteomes" id="UP000230956">
    <property type="component" value="Unassembled WGS sequence"/>
</dbReference>
<feature type="compositionally biased region" description="Polar residues" evidence="1">
    <location>
        <begin position="26"/>
        <end position="41"/>
    </location>
</feature>
<protein>
    <recommendedName>
        <fullName evidence="2">Roadblock/LAMTOR2 domain-containing protein</fullName>
    </recommendedName>
</protein>
<dbReference type="SUPFAM" id="SSF103196">
    <property type="entry name" value="Roadblock/LC7 domain"/>
    <property type="match status" value="1"/>
</dbReference>
<proteinExistence type="predicted"/>
<organism evidence="3 4">
    <name type="scientific">Candidatus Aquicultor secundus</name>
    <dbReference type="NCBI Taxonomy" id="1973895"/>
    <lineage>
        <taxon>Bacteria</taxon>
        <taxon>Bacillati</taxon>
        <taxon>Actinomycetota</taxon>
        <taxon>Candidatus Aquicultoria</taxon>
        <taxon>Candidatus Aquicultorales</taxon>
        <taxon>Candidatus Aquicultoraceae</taxon>
        <taxon>Candidatus Aquicultor</taxon>
    </lineage>
</organism>
<comment type="caution">
    <text evidence="3">The sequence shown here is derived from an EMBL/GenBank/DDBJ whole genome shotgun (WGS) entry which is preliminary data.</text>
</comment>
<sequence length="231" mass="25308">MDEHDFAELISVFLKGTEPDEAPESKANNETGAAETKQASNKAEIRKNIIEALAEKIKGSQSAEDADIASQSNDLEEPESTEEFTVSEPAQSISETLVTKEEVDKLLNKDEPEEIVTLQQILHRFTDLDGVIAVLLVTRDGFTVDFASNIELDLDMISAVVATGFGSLDKIGYELNQGALQTAMLEFENGPVIIAPIVPDIALVVVASQWTTLGRIRWEIKKHRDELIASL</sequence>
<feature type="compositionally biased region" description="Polar residues" evidence="1">
    <location>
        <begin position="59"/>
        <end position="73"/>
    </location>
</feature>
<evidence type="ECO:0000313" key="3">
    <source>
        <dbReference type="EMBL" id="PIZ42508.1"/>
    </source>
</evidence>
<dbReference type="RefSeq" id="WP_286679143.1">
    <property type="nucleotide sequence ID" value="NZ_MNXI01000131.1"/>
</dbReference>
<dbReference type="Gene3D" id="3.30.450.30">
    <property type="entry name" value="Dynein light chain 2a, cytoplasmic"/>
    <property type="match status" value="1"/>
</dbReference>
<name>A0A2M7TBH7_9ACTN</name>
<dbReference type="EMBL" id="PFNG01000011">
    <property type="protein sequence ID" value="PIZ42508.1"/>
    <property type="molecule type" value="Genomic_DNA"/>
</dbReference>
<dbReference type="GO" id="GO:0060090">
    <property type="term" value="F:molecular adaptor activity"/>
    <property type="evidence" value="ECO:0007669"/>
    <property type="project" value="InterPro"/>
</dbReference>
<dbReference type="InterPro" id="IPR004942">
    <property type="entry name" value="Roadblock/LAMTOR2_dom"/>
</dbReference>
<evidence type="ECO:0000259" key="2">
    <source>
        <dbReference type="SMART" id="SM00960"/>
    </source>
</evidence>
<feature type="domain" description="Roadblock/LAMTOR2" evidence="2">
    <location>
        <begin position="118"/>
        <end position="207"/>
    </location>
</feature>
<accession>A0A2M7TBH7</accession>
<feature type="region of interest" description="Disordered" evidence="1">
    <location>
        <begin position="58"/>
        <end position="93"/>
    </location>
</feature>
<feature type="region of interest" description="Disordered" evidence="1">
    <location>
        <begin position="13"/>
        <end position="41"/>
    </location>
</feature>
<dbReference type="InterPro" id="IPR037587">
    <property type="entry name" value="LAMTOR2-like"/>
</dbReference>
<evidence type="ECO:0000313" key="4">
    <source>
        <dbReference type="Proteomes" id="UP000230956"/>
    </source>
</evidence>
<dbReference type="GO" id="GO:0005085">
    <property type="term" value="F:guanyl-nucleotide exchange factor activity"/>
    <property type="evidence" value="ECO:0007669"/>
    <property type="project" value="InterPro"/>
</dbReference>